<evidence type="ECO:0000256" key="13">
    <source>
        <dbReference type="ARBA" id="ARBA00023315"/>
    </source>
</evidence>
<dbReference type="InterPro" id="IPR005882">
    <property type="entry name" value="Bifunctional_GlmU"/>
</dbReference>
<feature type="domain" description="MobA-like NTP transferase" evidence="19">
    <location>
        <begin position="6"/>
        <end position="138"/>
    </location>
</feature>
<dbReference type="CDD" id="cd03353">
    <property type="entry name" value="LbH_GlmU_C"/>
    <property type="match status" value="1"/>
</dbReference>
<comment type="caution">
    <text evidence="18">Lacks conserved residue(s) required for the propagation of feature annotation.</text>
</comment>
<dbReference type="GO" id="GO:0009245">
    <property type="term" value="P:lipid A biosynthetic process"/>
    <property type="evidence" value="ECO:0007669"/>
    <property type="project" value="UniProtKB-UniRule"/>
</dbReference>
<keyword evidence="6 18" id="KW-0548">Nucleotidyltransferase</keyword>
<dbReference type="NCBIfam" id="TIGR01173">
    <property type="entry name" value="glmU"/>
    <property type="match status" value="1"/>
</dbReference>
<feature type="binding site" evidence="18">
    <location>
        <position position="169"/>
    </location>
    <ligand>
        <name>UDP-N-acetyl-alpha-D-glucosamine</name>
        <dbReference type="ChEBI" id="CHEBI:57705"/>
    </ligand>
</feature>
<dbReference type="Pfam" id="PF00132">
    <property type="entry name" value="Hexapep"/>
    <property type="match status" value="2"/>
</dbReference>
<evidence type="ECO:0000259" key="19">
    <source>
        <dbReference type="Pfam" id="PF12804"/>
    </source>
</evidence>
<comment type="subcellular location">
    <subcellularLocation>
        <location evidence="1 18">Cytoplasm</location>
    </subcellularLocation>
</comment>
<evidence type="ECO:0000256" key="11">
    <source>
        <dbReference type="ARBA" id="ARBA00022984"/>
    </source>
</evidence>
<keyword evidence="11 18" id="KW-0573">Peptidoglycan synthesis</keyword>
<dbReference type="UniPathway" id="UPA00113">
    <property type="reaction ID" value="UER00532"/>
</dbReference>
<keyword evidence="4 18" id="KW-0963">Cytoplasm</keyword>
<feature type="binding site" evidence="18">
    <location>
        <position position="140"/>
    </location>
    <ligand>
        <name>UDP-N-acetyl-alpha-D-glucosamine</name>
        <dbReference type="ChEBI" id="CHEBI:57705"/>
    </ligand>
</feature>
<dbReference type="EC" id="2.7.7.23" evidence="18"/>
<sequence length="464" mass="50321">MTDFTAVILAAGEGTRMKSDTPKVLHKVCGMTMLGHVINAARKAGASKVTVVVGRGADEIKRAFEGQNIEFAIQTEQKGTGHALMQAKEAVRGSSLLMVLYGDMPLVTAESIAAMVKFYRERKPAATVMTARVQDPTGYGRIIRDGDRVTAIREEKDASPEEKAITEINSGFYCFDGALVFEALSKVKNDNRQGEYYLTDVVEIFNNEGRDVLAFEIGDPLELSGINDRRQLAYAQGIMQRRIIEHWMREGVTFINPDTCIVDVNVKIGRDTVIYPGVFLEGSTQIGEGCTVIGSSRIKDSEIGNYVEIVMSQIQESIIGDGVKIGPFANLRPGCHISEGAKIGDFVELKNAKVDTGSKVPHLSYVGDAVIGKKVNIGAGTIFVNFDGYKKHQTVVEDGAFIGCNSNLIAPVTIKSGSYVAAGSTITYEVPADSLAIARARQENKIGWAEKRKKKIEGGNQKNG</sequence>
<organism evidence="20 21">
    <name type="scientific">Biomaibacter acetigenes</name>
    <dbReference type="NCBI Taxonomy" id="2316383"/>
    <lineage>
        <taxon>Bacteria</taxon>
        <taxon>Bacillati</taxon>
        <taxon>Bacillota</taxon>
        <taxon>Clostridia</taxon>
        <taxon>Thermosediminibacterales</taxon>
        <taxon>Tepidanaerobacteraceae</taxon>
        <taxon>Biomaibacter</taxon>
    </lineage>
</organism>
<dbReference type="InterPro" id="IPR011004">
    <property type="entry name" value="Trimer_LpxA-like_sf"/>
</dbReference>
<dbReference type="PANTHER" id="PTHR43584:SF3">
    <property type="entry name" value="BIFUNCTIONAL PROTEIN GLMU"/>
    <property type="match status" value="1"/>
</dbReference>
<dbReference type="GO" id="GO:0003977">
    <property type="term" value="F:UDP-N-acetylglucosamine diphosphorylase activity"/>
    <property type="evidence" value="ECO:0007669"/>
    <property type="project" value="UniProtKB-UniRule"/>
</dbReference>
<dbReference type="GO" id="GO:0071555">
    <property type="term" value="P:cell wall organization"/>
    <property type="evidence" value="ECO:0007669"/>
    <property type="project" value="UniProtKB-KW"/>
</dbReference>
<keyword evidence="9 18" id="KW-0460">Magnesium</keyword>
<feature type="binding site" evidence="18">
    <location>
        <position position="422"/>
    </location>
    <ligand>
        <name>acetyl-CoA</name>
        <dbReference type="ChEBI" id="CHEBI:57288"/>
    </ligand>
</feature>
<feature type="binding site" evidence="18">
    <location>
        <position position="227"/>
    </location>
    <ligand>
        <name>Mg(2+)</name>
        <dbReference type="ChEBI" id="CHEBI:18420"/>
    </ligand>
</feature>
<evidence type="ECO:0000256" key="4">
    <source>
        <dbReference type="ARBA" id="ARBA00022490"/>
    </source>
</evidence>
<proteinExistence type="inferred from homology"/>
<dbReference type="EMBL" id="CP033169">
    <property type="protein sequence ID" value="AYO29289.1"/>
    <property type="molecule type" value="Genomic_DNA"/>
</dbReference>
<evidence type="ECO:0000256" key="1">
    <source>
        <dbReference type="ARBA" id="ARBA00004496"/>
    </source>
</evidence>
<comment type="cofactor">
    <cofactor evidence="18">
        <name>Mg(2+)</name>
        <dbReference type="ChEBI" id="CHEBI:18420"/>
    </cofactor>
    <text evidence="18">Binds 1 Mg(2+) ion per subunit.</text>
</comment>
<comment type="subunit">
    <text evidence="18">Homotrimer.</text>
</comment>
<feature type="binding site" evidence="18">
    <location>
        <position position="103"/>
    </location>
    <ligand>
        <name>Mg(2+)</name>
        <dbReference type="ChEBI" id="CHEBI:18420"/>
    </ligand>
</feature>
<evidence type="ECO:0000256" key="7">
    <source>
        <dbReference type="ARBA" id="ARBA00022723"/>
    </source>
</evidence>
<dbReference type="HAMAP" id="MF_01631">
    <property type="entry name" value="GlmU"/>
    <property type="match status" value="1"/>
</dbReference>
<dbReference type="GO" id="GO:0019134">
    <property type="term" value="F:glucosamine-1-phosphate N-acetyltransferase activity"/>
    <property type="evidence" value="ECO:0007669"/>
    <property type="project" value="UniProtKB-UniRule"/>
</dbReference>
<keyword evidence="21" id="KW-1185">Reference proteome</keyword>
<evidence type="ECO:0000256" key="8">
    <source>
        <dbReference type="ARBA" id="ARBA00022737"/>
    </source>
</evidence>
<evidence type="ECO:0000256" key="2">
    <source>
        <dbReference type="ARBA" id="ARBA00007707"/>
    </source>
</evidence>
<dbReference type="Pfam" id="PF12804">
    <property type="entry name" value="NTP_transf_3"/>
    <property type="match status" value="1"/>
</dbReference>
<evidence type="ECO:0000256" key="5">
    <source>
        <dbReference type="ARBA" id="ARBA00022679"/>
    </source>
</evidence>
<comment type="catalytic activity">
    <reaction evidence="16 18">
        <text>N-acetyl-alpha-D-glucosamine 1-phosphate + UTP + H(+) = UDP-N-acetyl-alpha-D-glucosamine + diphosphate</text>
        <dbReference type="Rhea" id="RHEA:13509"/>
        <dbReference type="ChEBI" id="CHEBI:15378"/>
        <dbReference type="ChEBI" id="CHEBI:33019"/>
        <dbReference type="ChEBI" id="CHEBI:46398"/>
        <dbReference type="ChEBI" id="CHEBI:57705"/>
        <dbReference type="ChEBI" id="CHEBI:57776"/>
        <dbReference type="EC" id="2.7.7.23"/>
    </reaction>
</comment>
<feature type="binding site" evidence="18">
    <location>
        <position position="332"/>
    </location>
    <ligand>
        <name>UDP-N-acetyl-alpha-D-glucosamine</name>
        <dbReference type="ChEBI" id="CHEBI:57705"/>
    </ligand>
</feature>
<keyword evidence="7 18" id="KW-0479">Metal-binding</keyword>
<dbReference type="Gene3D" id="2.160.10.10">
    <property type="entry name" value="Hexapeptide repeat proteins"/>
    <property type="match status" value="1"/>
</dbReference>
<feature type="region of interest" description="N-acetyltransferase" evidence="18">
    <location>
        <begin position="251"/>
        <end position="464"/>
    </location>
</feature>
<dbReference type="Proteomes" id="UP000280960">
    <property type="component" value="Chromosome"/>
</dbReference>
<evidence type="ECO:0000256" key="15">
    <source>
        <dbReference type="ARBA" id="ARBA00048247"/>
    </source>
</evidence>
<dbReference type="InterPro" id="IPR001451">
    <property type="entry name" value="Hexapep"/>
</dbReference>
<dbReference type="GO" id="GO:0008360">
    <property type="term" value="P:regulation of cell shape"/>
    <property type="evidence" value="ECO:0007669"/>
    <property type="project" value="UniProtKB-KW"/>
</dbReference>
<dbReference type="NCBIfam" id="NF010934">
    <property type="entry name" value="PRK14354.1"/>
    <property type="match status" value="1"/>
</dbReference>
<dbReference type="KEGG" id="bacg:D2962_00525"/>
<dbReference type="AlphaFoldDB" id="A0A3G2R1S0"/>
<dbReference type="GO" id="GO:0006048">
    <property type="term" value="P:UDP-N-acetylglucosamine biosynthetic process"/>
    <property type="evidence" value="ECO:0007669"/>
    <property type="project" value="UniProtKB-UniPathway"/>
</dbReference>
<dbReference type="InterPro" id="IPR025877">
    <property type="entry name" value="MobA-like_NTP_Trfase"/>
</dbReference>
<feature type="binding site" evidence="18">
    <location>
        <position position="154"/>
    </location>
    <ligand>
        <name>UDP-N-acetyl-alpha-D-glucosamine</name>
        <dbReference type="ChEBI" id="CHEBI:57705"/>
    </ligand>
</feature>
<comment type="pathway">
    <text evidence="18">Nucleotide-sugar biosynthesis; UDP-N-acetyl-alpha-D-glucosamine biosynthesis; N-acetyl-alpha-D-glucosamine 1-phosphate from alpha-D-glucosamine 6-phosphate (route II): step 2/2.</text>
</comment>
<dbReference type="SUPFAM" id="SSF53448">
    <property type="entry name" value="Nucleotide-diphospho-sugar transferases"/>
    <property type="match status" value="1"/>
</dbReference>
<dbReference type="GO" id="GO:0000287">
    <property type="term" value="F:magnesium ion binding"/>
    <property type="evidence" value="ECO:0007669"/>
    <property type="project" value="UniProtKB-UniRule"/>
</dbReference>
<feature type="binding site" evidence="18">
    <location>
        <position position="350"/>
    </location>
    <ligand>
        <name>UDP-N-acetyl-alpha-D-glucosamine</name>
        <dbReference type="ChEBI" id="CHEBI:57705"/>
    </ligand>
</feature>
<dbReference type="CDD" id="cd02540">
    <property type="entry name" value="GT2_GlmU_N_bac"/>
    <property type="match status" value="1"/>
</dbReference>
<keyword evidence="13 18" id="KW-0012">Acyltransferase</keyword>
<protein>
    <recommendedName>
        <fullName evidence="18">Bifunctional protein GlmU</fullName>
    </recommendedName>
    <domain>
        <recommendedName>
            <fullName evidence="18">UDP-N-acetylglucosamine pyrophosphorylase</fullName>
            <ecNumber evidence="18">2.7.7.23</ecNumber>
        </recommendedName>
        <alternativeName>
            <fullName evidence="18">N-acetylglucosamine-1-phosphate uridyltransferase</fullName>
        </alternativeName>
    </domain>
    <domain>
        <recommendedName>
            <fullName evidence="18">Glucosamine-1-phosphate N-acetyltransferase</fullName>
            <ecNumber evidence="18">2.3.1.157</ecNumber>
        </recommendedName>
    </domain>
</protein>
<feature type="binding site" evidence="18">
    <location>
        <position position="23"/>
    </location>
    <ligand>
        <name>UDP-N-acetyl-alpha-D-glucosamine</name>
        <dbReference type="ChEBI" id="CHEBI:57705"/>
    </ligand>
</feature>
<dbReference type="PANTHER" id="PTHR43584">
    <property type="entry name" value="NUCLEOTIDYL TRANSFERASE"/>
    <property type="match status" value="1"/>
</dbReference>
<keyword evidence="8 18" id="KW-0677">Repeat</keyword>
<comment type="pathway">
    <text evidence="18">Bacterial outer membrane biogenesis; LPS lipid A biosynthesis.</text>
</comment>
<dbReference type="InterPro" id="IPR050065">
    <property type="entry name" value="GlmU-like"/>
</dbReference>
<dbReference type="EC" id="2.3.1.157" evidence="18"/>
<accession>A0A3G2R1S0</accession>
<feature type="binding site" evidence="18">
    <location>
        <begin position="9"/>
        <end position="12"/>
    </location>
    <ligand>
        <name>UDP-N-acetyl-alpha-D-glucosamine</name>
        <dbReference type="ChEBI" id="CHEBI:57705"/>
    </ligand>
</feature>
<evidence type="ECO:0000256" key="16">
    <source>
        <dbReference type="ARBA" id="ARBA00048493"/>
    </source>
</evidence>
<evidence type="ECO:0000313" key="21">
    <source>
        <dbReference type="Proteomes" id="UP000280960"/>
    </source>
</evidence>
<dbReference type="GO" id="GO:0016020">
    <property type="term" value="C:membrane"/>
    <property type="evidence" value="ECO:0007669"/>
    <property type="project" value="GOC"/>
</dbReference>
<gene>
    <name evidence="18 20" type="primary">glmU</name>
    <name evidence="20" type="ORF">D2962_00525</name>
</gene>
<keyword evidence="10 18" id="KW-0133">Cell shape</keyword>
<keyword evidence="12 18" id="KW-0511">Multifunctional enzyme</keyword>
<feature type="binding site" evidence="18">
    <location>
        <position position="365"/>
    </location>
    <ligand>
        <name>UDP-N-acetyl-alpha-D-glucosamine</name>
        <dbReference type="ChEBI" id="CHEBI:57705"/>
    </ligand>
</feature>
<dbReference type="UniPathway" id="UPA00973"/>
<evidence type="ECO:0000256" key="3">
    <source>
        <dbReference type="ARBA" id="ARBA00007947"/>
    </source>
</evidence>
<dbReference type="InterPro" id="IPR029044">
    <property type="entry name" value="Nucleotide-diphossugar_trans"/>
</dbReference>
<evidence type="ECO:0000313" key="20">
    <source>
        <dbReference type="EMBL" id="AYO29289.1"/>
    </source>
</evidence>
<comment type="function">
    <text evidence="17 18">Catalyzes the last two sequential reactions in the de novo biosynthetic pathway for UDP-N-acetylglucosamine (UDP-GlcNAc). The C-terminal domain catalyzes the transfer of acetyl group from acetyl coenzyme A to glucosamine-1-phosphate (GlcN-1-P) to produce N-acetylglucosamine-1-phosphate (GlcNAc-1-P), which is converted into UDP-GlcNAc by the transfer of uridine 5-monophosphate (from uridine 5-triphosphate), a reaction catalyzed by the N-terminal domain.</text>
</comment>
<feature type="binding site" evidence="18">
    <location>
        <begin position="101"/>
        <end position="103"/>
    </location>
    <ligand>
        <name>UDP-N-acetyl-alpha-D-glucosamine</name>
        <dbReference type="ChEBI" id="CHEBI:57705"/>
    </ligand>
</feature>
<feature type="binding site" evidence="18">
    <location>
        <position position="439"/>
    </location>
    <ligand>
        <name>acetyl-CoA</name>
        <dbReference type="ChEBI" id="CHEBI:57288"/>
    </ligand>
</feature>
<feature type="binding site" evidence="18">
    <location>
        <position position="227"/>
    </location>
    <ligand>
        <name>UDP-N-acetyl-alpha-D-glucosamine</name>
        <dbReference type="ChEBI" id="CHEBI:57705"/>
    </ligand>
</feature>
<feature type="binding site" evidence="18">
    <location>
        <position position="74"/>
    </location>
    <ligand>
        <name>UDP-N-acetyl-alpha-D-glucosamine</name>
        <dbReference type="ChEBI" id="CHEBI:57705"/>
    </ligand>
</feature>
<dbReference type="GO" id="GO:0005737">
    <property type="term" value="C:cytoplasm"/>
    <property type="evidence" value="ECO:0007669"/>
    <property type="project" value="UniProtKB-SubCell"/>
</dbReference>
<comment type="pathway">
    <text evidence="18">Nucleotide-sugar biosynthesis; UDP-N-acetyl-alpha-D-glucosamine biosynthesis; UDP-N-acetyl-alpha-D-glucosamine from N-acetyl-alpha-D-glucosamine 1-phosphate: step 1/1.</text>
</comment>
<comment type="similarity">
    <text evidence="2 18">In the C-terminal section; belongs to the transferase hexapeptide repeat family.</text>
</comment>
<comment type="catalytic activity">
    <reaction evidence="15 18">
        <text>alpha-D-glucosamine 1-phosphate + acetyl-CoA = N-acetyl-alpha-D-glucosamine 1-phosphate + CoA + H(+)</text>
        <dbReference type="Rhea" id="RHEA:13725"/>
        <dbReference type="ChEBI" id="CHEBI:15378"/>
        <dbReference type="ChEBI" id="CHEBI:57287"/>
        <dbReference type="ChEBI" id="CHEBI:57288"/>
        <dbReference type="ChEBI" id="CHEBI:57776"/>
        <dbReference type="ChEBI" id="CHEBI:58516"/>
        <dbReference type="EC" id="2.3.1.157"/>
    </reaction>
</comment>
<evidence type="ECO:0000256" key="14">
    <source>
        <dbReference type="ARBA" id="ARBA00023316"/>
    </source>
</evidence>
<feature type="region of interest" description="Pyrophosphorylase" evidence="18">
    <location>
        <begin position="1"/>
        <end position="229"/>
    </location>
</feature>
<feature type="binding site" evidence="18">
    <location>
        <begin position="79"/>
        <end position="80"/>
    </location>
    <ligand>
        <name>UDP-N-acetyl-alpha-D-glucosamine</name>
        <dbReference type="ChEBI" id="CHEBI:57705"/>
    </ligand>
</feature>
<dbReference type="RefSeq" id="WP_122013790.1">
    <property type="nucleotide sequence ID" value="NZ_CP033169.1"/>
</dbReference>
<dbReference type="GO" id="GO:0000902">
    <property type="term" value="P:cell morphogenesis"/>
    <property type="evidence" value="ECO:0007669"/>
    <property type="project" value="UniProtKB-UniRule"/>
</dbReference>
<reference evidence="20 21" key="1">
    <citation type="submission" date="2018-10" db="EMBL/GenBank/DDBJ databases">
        <authorList>
            <person name="Zhang X."/>
        </authorList>
    </citation>
    <scope>NUCLEOTIDE SEQUENCE [LARGE SCALE GENOMIC DNA]</scope>
    <source>
        <strain evidence="20 21">SK-G1</strain>
    </source>
</reference>
<evidence type="ECO:0000256" key="18">
    <source>
        <dbReference type="HAMAP-Rule" id="MF_01631"/>
    </source>
</evidence>
<feature type="region of interest" description="Linker" evidence="18">
    <location>
        <begin position="230"/>
        <end position="250"/>
    </location>
</feature>
<evidence type="ECO:0000256" key="17">
    <source>
        <dbReference type="ARBA" id="ARBA00049628"/>
    </source>
</evidence>
<evidence type="ECO:0000256" key="10">
    <source>
        <dbReference type="ARBA" id="ARBA00022960"/>
    </source>
</evidence>
<feature type="binding site" evidence="18">
    <location>
        <position position="376"/>
    </location>
    <ligand>
        <name>UDP-N-acetyl-alpha-D-glucosamine</name>
        <dbReference type="ChEBI" id="CHEBI:57705"/>
    </ligand>
</feature>
<dbReference type="SUPFAM" id="SSF51161">
    <property type="entry name" value="Trimeric LpxA-like enzymes"/>
    <property type="match status" value="1"/>
</dbReference>
<dbReference type="Gene3D" id="3.90.550.10">
    <property type="entry name" value="Spore Coat Polysaccharide Biosynthesis Protein SpsA, Chain A"/>
    <property type="match status" value="1"/>
</dbReference>
<name>A0A3G2R1S0_9FIRM</name>
<evidence type="ECO:0000256" key="6">
    <source>
        <dbReference type="ARBA" id="ARBA00022695"/>
    </source>
</evidence>
<feature type="active site" description="Proton acceptor" evidence="18">
    <location>
        <position position="362"/>
    </location>
</feature>
<keyword evidence="5 18" id="KW-0808">Transferase</keyword>
<feature type="binding site" evidence="18">
    <location>
        <position position="379"/>
    </location>
    <ligand>
        <name>acetyl-CoA</name>
        <dbReference type="ChEBI" id="CHEBI:57288"/>
    </ligand>
</feature>
<comment type="similarity">
    <text evidence="3 18">In the N-terminal section; belongs to the N-acetylglucosamine-1-phosphate uridyltransferase family.</text>
</comment>
<dbReference type="InterPro" id="IPR038009">
    <property type="entry name" value="GlmU_C_LbH"/>
</dbReference>
<keyword evidence="14 18" id="KW-0961">Cell wall biogenesis/degradation</keyword>
<evidence type="ECO:0000256" key="9">
    <source>
        <dbReference type="ARBA" id="ARBA00022842"/>
    </source>
</evidence>
<dbReference type="GO" id="GO:0009252">
    <property type="term" value="P:peptidoglycan biosynthetic process"/>
    <property type="evidence" value="ECO:0007669"/>
    <property type="project" value="UniProtKB-UniRule"/>
</dbReference>
<evidence type="ECO:0000256" key="12">
    <source>
        <dbReference type="ARBA" id="ARBA00023268"/>
    </source>
</evidence>